<comment type="caution">
    <text evidence="2">The sequence shown here is derived from an EMBL/GenBank/DDBJ whole genome shotgun (WGS) entry which is preliminary data.</text>
</comment>
<sequence>MLQTNKPYIRVASFTSHHSWCYSIIPPNSTFLCLFIYLFLNLYHPIFLD</sequence>
<protein>
    <submittedName>
        <fullName evidence="2">Uncharacterized protein</fullName>
    </submittedName>
</protein>
<keyword evidence="3" id="KW-1185">Reference proteome</keyword>
<proteinExistence type="predicted"/>
<dbReference type="Proteomes" id="UP000447434">
    <property type="component" value="Chromosome 15"/>
</dbReference>
<accession>A0A6A4P9A4</accession>
<dbReference type="EMBL" id="WOCE01000015">
    <property type="protein sequence ID" value="KAE9598680.1"/>
    <property type="molecule type" value="Genomic_DNA"/>
</dbReference>
<name>A0A6A4P9A4_LUPAL</name>
<evidence type="ECO:0000313" key="3">
    <source>
        <dbReference type="Proteomes" id="UP000447434"/>
    </source>
</evidence>
<evidence type="ECO:0000256" key="1">
    <source>
        <dbReference type="SAM" id="Phobius"/>
    </source>
</evidence>
<keyword evidence="1" id="KW-0812">Transmembrane</keyword>
<organism evidence="2 3">
    <name type="scientific">Lupinus albus</name>
    <name type="common">White lupine</name>
    <name type="synonym">Lupinus termis</name>
    <dbReference type="NCBI Taxonomy" id="3870"/>
    <lineage>
        <taxon>Eukaryota</taxon>
        <taxon>Viridiplantae</taxon>
        <taxon>Streptophyta</taxon>
        <taxon>Embryophyta</taxon>
        <taxon>Tracheophyta</taxon>
        <taxon>Spermatophyta</taxon>
        <taxon>Magnoliopsida</taxon>
        <taxon>eudicotyledons</taxon>
        <taxon>Gunneridae</taxon>
        <taxon>Pentapetalae</taxon>
        <taxon>rosids</taxon>
        <taxon>fabids</taxon>
        <taxon>Fabales</taxon>
        <taxon>Fabaceae</taxon>
        <taxon>Papilionoideae</taxon>
        <taxon>50 kb inversion clade</taxon>
        <taxon>genistoids sensu lato</taxon>
        <taxon>core genistoids</taxon>
        <taxon>Genisteae</taxon>
        <taxon>Lupinus</taxon>
    </lineage>
</organism>
<gene>
    <name evidence="2" type="ORF">Lalb_Chr15g0083561</name>
</gene>
<keyword evidence="1" id="KW-1133">Transmembrane helix</keyword>
<evidence type="ECO:0000313" key="2">
    <source>
        <dbReference type="EMBL" id="KAE9598680.1"/>
    </source>
</evidence>
<feature type="transmembrane region" description="Helical" evidence="1">
    <location>
        <begin position="20"/>
        <end position="40"/>
    </location>
</feature>
<reference evidence="3" key="1">
    <citation type="journal article" date="2020" name="Nat. Commun.">
        <title>Genome sequence of the cluster root forming white lupin.</title>
        <authorList>
            <person name="Hufnagel B."/>
            <person name="Marques A."/>
            <person name="Soriano A."/>
            <person name="Marques L."/>
            <person name="Divol F."/>
            <person name="Doumas P."/>
            <person name="Sallet E."/>
            <person name="Mancinotti D."/>
            <person name="Carrere S."/>
            <person name="Marande W."/>
            <person name="Arribat S."/>
            <person name="Keller J."/>
            <person name="Huneau C."/>
            <person name="Blein T."/>
            <person name="Aime D."/>
            <person name="Laguerre M."/>
            <person name="Taylor J."/>
            <person name="Schubert V."/>
            <person name="Nelson M."/>
            <person name="Geu-Flores F."/>
            <person name="Crespi M."/>
            <person name="Gallardo-Guerrero K."/>
            <person name="Delaux P.-M."/>
            <person name="Salse J."/>
            <person name="Berges H."/>
            <person name="Guyot R."/>
            <person name="Gouzy J."/>
            <person name="Peret B."/>
        </authorList>
    </citation>
    <scope>NUCLEOTIDE SEQUENCE [LARGE SCALE GENOMIC DNA]</scope>
    <source>
        <strain evidence="3">cv. Amiga</strain>
    </source>
</reference>
<keyword evidence="1" id="KW-0472">Membrane</keyword>
<dbReference type="AlphaFoldDB" id="A0A6A4P9A4"/>